<dbReference type="OrthoDB" id="8030979at2759"/>
<accession>A0A6S7IND1</accession>
<dbReference type="AlphaFoldDB" id="A0A6S7IND1"/>
<dbReference type="EMBL" id="CACRXK020011076">
    <property type="protein sequence ID" value="CAB4020685.1"/>
    <property type="molecule type" value="Genomic_DNA"/>
</dbReference>
<keyword evidence="2" id="KW-1185">Reference proteome</keyword>
<protein>
    <submittedName>
        <fullName evidence="1">Uncharacterized protein</fullName>
    </submittedName>
</protein>
<proteinExistence type="predicted"/>
<name>A0A6S7IND1_PARCT</name>
<feature type="non-terminal residue" evidence="1">
    <location>
        <position position="183"/>
    </location>
</feature>
<organism evidence="1 2">
    <name type="scientific">Paramuricea clavata</name>
    <name type="common">Red gorgonian</name>
    <name type="synonym">Violescent sea-whip</name>
    <dbReference type="NCBI Taxonomy" id="317549"/>
    <lineage>
        <taxon>Eukaryota</taxon>
        <taxon>Metazoa</taxon>
        <taxon>Cnidaria</taxon>
        <taxon>Anthozoa</taxon>
        <taxon>Octocorallia</taxon>
        <taxon>Malacalcyonacea</taxon>
        <taxon>Plexauridae</taxon>
        <taxon>Paramuricea</taxon>
    </lineage>
</organism>
<dbReference type="PANTHER" id="PTHR31511">
    <property type="entry name" value="PROTEIN CBG23764"/>
    <property type="match status" value="1"/>
</dbReference>
<reference evidence="1" key="1">
    <citation type="submission" date="2020-04" db="EMBL/GenBank/DDBJ databases">
        <authorList>
            <person name="Alioto T."/>
            <person name="Alioto T."/>
            <person name="Gomez Garrido J."/>
        </authorList>
    </citation>
    <scope>NUCLEOTIDE SEQUENCE</scope>
    <source>
        <strain evidence="1">A484AB</strain>
    </source>
</reference>
<dbReference type="Proteomes" id="UP001152795">
    <property type="component" value="Unassembled WGS sequence"/>
</dbReference>
<gene>
    <name evidence="1" type="ORF">PACLA_8A025185</name>
</gene>
<dbReference type="PANTHER" id="PTHR31511:SF12">
    <property type="entry name" value="RHO TERMINATION FACTOR N-TERMINAL DOMAIN-CONTAINING PROTEIN"/>
    <property type="match status" value="1"/>
</dbReference>
<sequence length="183" mass="21208">MDGHDKFDERRLPPKEKFYSGLTGEDISDENYERAKKVWKVFGMKSMLDYHNLYLVTDTLILSDVIESFRKQSRKTYGLDSPWYFTSPGLSWDACLKMTRIVLQLITDEKMYKFIEKGIRGGVSTAVMRYGAADNKYVGIFDIPEGVIELMKNWICGFGTIRQISTEKFWISKTDSANFYGII</sequence>
<evidence type="ECO:0000313" key="1">
    <source>
        <dbReference type="EMBL" id="CAB4020685.1"/>
    </source>
</evidence>
<evidence type="ECO:0000313" key="2">
    <source>
        <dbReference type="Proteomes" id="UP001152795"/>
    </source>
</evidence>
<comment type="caution">
    <text evidence="1">The sequence shown here is derived from an EMBL/GenBank/DDBJ whole genome shotgun (WGS) entry which is preliminary data.</text>
</comment>